<dbReference type="GO" id="GO:0007165">
    <property type="term" value="P:signal transduction"/>
    <property type="evidence" value="ECO:0007669"/>
    <property type="project" value="InterPro"/>
</dbReference>
<protein>
    <submittedName>
        <fullName evidence="7">Uncharacterized protein</fullName>
    </submittedName>
</protein>
<accession>A0A3B1K6F2</accession>
<evidence type="ECO:0000256" key="2">
    <source>
        <dbReference type="ARBA" id="ARBA00022490"/>
    </source>
</evidence>
<reference evidence="7" key="3">
    <citation type="submission" date="2025-08" db="UniProtKB">
        <authorList>
            <consortium name="Ensembl"/>
        </authorList>
    </citation>
    <scope>IDENTIFICATION</scope>
</reference>
<dbReference type="Ensembl" id="ENSAMXT00000032586.1">
    <property type="protein sequence ID" value="ENSAMXP00000049184.1"/>
    <property type="gene ID" value="ENSAMXG00000043162.1"/>
</dbReference>
<dbReference type="Proteomes" id="UP000018467">
    <property type="component" value="Unassembled WGS sequence"/>
</dbReference>
<evidence type="ECO:0000256" key="3">
    <source>
        <dbReference type="ARBA" id="ARBA00023054"/>
    </source>
</evidence>
<dbReference type="STRING" id="7994.ENSAMXP00000049184"/>
<dbReference type="InterPro" id="IPR028745">
    <property type="entry name" value="AKAP9/Pericentrin"/>
</dbReference>
<evidence type="ECO:0000256" key="4">
    <source>
        <dbReference type="ARBA" id="ARBA00023212"/>
    </source>
</evidence>
<dbReference type="GO" id="GO:0060090">
    <property type="term" value="F:molecular adaptor activity"/>
    <property type="evidence" value="ECO:0007669"/>
    <property type="project" value="InterPro"/>
</dbReference>
<keyword evidence="3 5" id="KW-0175">Coiled coil</keyword>
<keyword evidence="8" id="KW-1185">Reference proteome</keyword>
<dbReference type="AlphaFoldDB" id="A0A3B1K6F2"/>
<dbReference type="InParanoid" id="A0A3B1K6F2"/>
<keyword evidence="2" id="KW-0963">Cytoplasm</keyword>
<name>A0A3B1K6F2_ASTMX</name>
<reference evidence="8" key="2">
    <citation type="journal article" date="2014" name="Nat. Commun.">
        <title>The cavefish genome reveals candidate genes for eye loss.</title>
        <authorList>
            <person name="McGaugh S.E."/>
            <person name="Gross J.B."/>
            <person name="Aken B."/>
            <person name="Blin M."/>
            <person name="Borowsky R."/>
            <person name="Chalopin D."/>
            <person name="Hinaux H."/>
            <person name="Jeffery W.R."/>
            <person name="Keene A."/>
            <person name="Ma L."/>
            <person name="Minx P."/>
            <person name="Murphy D."/>
            <person name="O'Quin K.E."/>
            <person name="Retaux S."/>
            <person name="Rohner N."/>
            <person name="Searle S.M."/>
            <person name="Stahl B.A."/>
            <person name="Tabin C."/>
            <person name="Volff J.N."/>
            <person name="Yoshizawa M."/>
            <person name="Warren W.C."/>
        </authorList>
    </citation>
    <scope>NUCLEOTIDE SEQUENCE [LARGE SCALE GENOMIC DNA]</scope>
    <source>
        <strain evidence="8">female</strain>
    </source>
</reference>
<organism evidence="7 8">
    <name type="scientific">Astyanax mexicanus</name>
    <name type="common">Blind cave fish</name>
    <name type="synonym">Astyanax fasciatus mexicanus</name>
    <dbReference type="NCBI Taxonomy" id="7994"/>
    <lineage>
        <taxon>Eukaryota</taxon>
        <taxon>Metazoa</taxon>
        <taxon>Chordata</taxon>
        <taxon>Craniata</taxon>
        <taxon>Vertebrata</taxon>
        <taxon>Euteleostomi</taxon>
        <taxon>Actinopterygii</taxon>
        <taxon>Neopterygii</taxon>
        <taxon>Teleostei</taxon>
        <taxon>Ostariophysi</taxon>
        <taxon>Characiformes</taxon>
        <taxon>Characoidei</taxon>
        <taxon>Acestrorhamphidae</taxon>
        <taxon>Acestrorhamphinae</taxon>
        <taxon>Astyanax</taxon>
    </lineage>
</organism>
<dbReference type="Bgee" id="ENSAMXG00000043162">
    <property type="expression patterns" value="Expressed in olfactory epithelium and 13 other cell types or tissues"/>
</dbReference>
<reference evidence="8" key="1">
    <citation type="submission" date="2013-03" db="EMBL/GenBank/DDBJ databases">
        <authorList>
            <person name="Jeffery W."/>
            <person name="Warren W."/>
            <person name="Wilson R.K."/>
        </authorList>
    </citation>
    <scope>NUCLEOTIDE SEQUENCE</scope>
    <source>
        <strain evidence="8">female</strain>
    </source>
</reference>
<evidence type="ECO:0000313" key="8">
    <source>
        <dbReference type="Proteomes" id="UP000018467"/>
    </source>
</evidence>
<feature type="compositionally biased region" description="Polar residues" evidence="6">
    <location>
        <begin position="1"/>
        <end position="15"/>
    </location>
</feature>
<evidence type="ECO:0000256" key="6">
    <source>
        <dbReference type="SAM" id="MobiDB-lite"/>
    </source>
</evidence>
<evidence type="ECO:0000256" key="5">
    <source>
        <dbReference type="SAM" id="Coils"/>
    </source>
</evidence>
<dbReference type="PANTHER" id="PTHR44981:SF1">
    <property type="entry name" value="A-KINASE ANCHOR PROTEIN 9"/>
    <property type="match status" value="1"/>
</dbReference>
<evidence type="ECO:0000256" key="1">
    <source>
        <dbReference type="ARBA" id="ARBA00004300"/>
    </source>
</evidence>
<feature type="coiled-coil region" evidence="5">
    <location>
        <begin position="46"/>
        <end position="130"/>
    </location>
</feature>
<dbReference type="PANTHER" id="PTHR44981">
    <property type="entry name" value="PERICENTRIN-LIKE PROTEIN, ISOFORM F"/>
    <property type="match status" value="1"/>
</dbReference>
<comment type="subcellular location">
    <subcellularLocation>
        <location evidence="1">Cytoplasm</location>
        <location evidence="1">Cytoskeleton</location>
        <location evidence="1">Microtubule organizing center</location>
        <location evidence="1">Centrosome</location>
    </subcellularLocation>
</comment>
<evidence type="ECO:0000313" key="7">
    <source>
        <dbReference type="Ensembl" id="ENSAMXP00000049184.1"/>
    </source>
</evidence>
<reference evidence="7" key="4">
    <citation type="submission" date="2025-09" db="UniProtKB">
        <authorList>
            <consortium name="Ensembl"/>
        </authorList>
    </citation>
    <scope>IDENTIFICATION</scope>
</reference>
<keyword evidence="4" id="KW-0206">Cytoskeleton</keyword>
<feature type="region of interest" description="Disordered" evidence="6">
    <location>
        <begin position="1"/>
        <end position="22"/>
    </location>
</feature>
<proteinExistence type="predicted"/>
<dbReference type="GeneTree" id="ENSGT00730000110871"/>
<sequence length="274" mass="31125">TTAEDYSSEVPTLSLSPFKLHHDEELQPPVSPLEEELQQAESPGRMRAVEDELAAKSLAVEELSRELEEIRAAFGAEGVQQLQDFEAALKQRDGIITQLTANLQQARMEKDEVMREFLQLTEQSQKLQLQFQQLQAGESLRSSSISSTAADLLQSRQQVLLYQQQLEQRDVQVRAHLMQLDERDGEVKGLQMQLDERDGEVKGLQMQLDERDAEVSSLQMQVDERDTEVKSLQEKLLQTKVSEQWSLERPLCAELLARLVTGRKGVKIVIFGLI</sequence>
<dbReference type="GO" id="GO:0005813">
    <property type="term" value="C:centrosome"/>
    <property type="evidence" value="ECO:0007669"/>
    <property type="project" value="UniProtKB-SubCell"/>
</dbReference>